<evidence type="ECO:0000313" key="3">
    <source>
        <dbReference type="Proteomes" id="UP001162060"/>
    </source>
</evidence>
<feature type="compositionally biased region" description="Acidic residues" evidence="1">
    <location>
        <begin position="1149"/>
        <end position="1161"/>
    </location>
</feature>
<dbReference type="Proteomes" id="UP001162060">
    <property type="component" value="Unassembled WGS sequence"/>
</dbReference>
<evidence type="ECO:0000313" key="2">
    <source>
        <dbReference type="EMBL" id="CAK7927598.1"/>
    </source>
</evidence>
<evidence type="ECO:0000256" key="1">
    <source>
        <dbReference type="SAM" id="MobiDB-lite"/>
    </source>
</evidence>
<organism evidence="2 3">
    <name type="scientific">Peronospora matthiolae</name>
    <dbReference type="NCBI Taxonomy" id="2874970"/>
    <lineage>
        <taxon>Eukaryota</taxon>
        <taxon>Sar</taxon>
        <taxon>Stramenopiles</taxon>
        <taxon>Oomycota</taxon>
        <taxon>Peronosporomycetes</taxon>
        <taxon>Peronosporales</taxon>
        <taxon>Peronosporaceae</taxon>
        <taxon>Peronospora</taxon>
    </lineage>
</organism>
<feature type="region of interest" description="Disordered" evidence="1">
    <location>
        <begin position="1440"/>
        <end position="1474"/>
    </location>
</feature>
<dbReference type="EMBL" id="CAKLBY020000113">
    <property type="protein sequence ID" value="CAK7927598.1"/>
    <property type="molecule type" value="Genomic_DNA"/>
</dbReference>
<gene>
    <name evidence="2" type="ORF">PM001_LOCUS12748</name>
</gene>
<feature type="compositionally biased region" description="Basic and acidic residues" evidence="1">
    <location>
        <begin position="1136"/>
        <end position="1148"/>
    </location>
</feature>
<sequence length="1523" mass="168417">MVATTADLVVNGSMAQALDVCRRLLRTGSSVQCVETAQLVLERLRSGGTDDSSDDVNALLRLLGNYVTPTRELTEEILSLLLFCDHRVLLVHHLPKLTYQSKECMELVVQAYLELLATDRSSLVPVLGSLAEMPLDTSEKNTVVEATQSLLDAAEESDIPAVVQSLLSMVTKLSAPKALGRLRTECNRIQSGTLSLTMEVIGRFASAGSVALAALLRLIRHVEPLTTFDILSLTLVMGKSAENELAVRTTTSIAQSGRIYGRLMREAAMMLVRPEWTYLLPSFVQFCSCLLATCFRASTRVTLASNLISSSVDSFIVLIETASIVHEEALILLLKIASQPKKLLLLANADSVQRTRSTLCWNVAEAIALRLLELARRNAGALASSSHLFLDHLHGIASATTVAERYPSHILDLLCSTMALLTKKERGIYSLLMITIQKQLVTRVGAFGLPHDQQSFRLQSGRSLQSRASAVEVKQLMAVLLAGHLLKNQVVIESRDRKTLANWMLRLLASANRDETLLHVLEFVRDEMNRSREVSALEQERALLTPAIFQVFRKKGLCWTSRDEVLQRVKEDNSVVIAYDDVTSARATDCNGRTTLLVLDATDFVFKLRFGVLSFSFGKMSQSERDVHQKLLEREYLTKMCLLRELFHCYMCFATPIEQSEIVGAACLLPSAYKQALSAEACGSIEPVVLNTVIWNLVCALDVAVASTNFAAKQYSAITDTPALQQGRMDQHARMTTRLNICLKQRNHLAQILARQKVNIVARLESMTDTANLQCTRGQKDELEWMLQEASVAEQLLNGELRRVQKEPPRGSLSGLDFRVICLVFEGQFGSLPKPTLSVDDELELLQVFSQHLQNNAISSSGFDGSSDSSGNLKLLVSMKEGRCTVKWLCHRAAELSHMISNDNYGDDLKCSADEDSEVVSAEAVVARARTRQSLAYSLAYIYDSFILLLEECRIANTARDSTWTEKMMKLLAAGASPGDDSSRIDKPYGCDEVFFRFLARQCLELTDPTLASLVIDALVSLVLNTKKSPLVSQLCLALLHQTFPAAPTLCQFDAFAGKFLRDLPLRSLSKAVVSPVSGRVCSLAKYRCTSMKWRHIAYLVVGAWAFTASASSGSFLLAQFLEEMRALIDAAASDNGERNGQKKRTADMDESEDESDENDLDEGRYQDELAVVANGEHVVLKNLTNESLPFFIEAVLLCAIASLHRAAPKKSSTQALADMNPFMDYCRAMNVFGSALRVFAQAEACGFNLPSKTNLLVLRGGAFAMRSVRSILTKCVAWRIDQSVSDSTGALEHLVILFGAAYAISVAMEKVTHTFQERVVLKMQRNGRRRGWSSELLAKVYGRKYNAHRLISKTEAKLVPFFSHGIQELQDFLHGQSNVNNINLEAAMAQWEAVEDIWGNVKYRDVMLSGDKLVRACQTLQTNELTSALLKDWRPAVLADTDDDETDDDDEEELAGTQEGDEESLSEEEDDGFVVRSGVATSTNQRALLSDHKNLAVGLQDNGDLGFPTIVVNFKKQKKTHK</sequence>
<proteinExistence type="predicted"/>
<feature type="compositionally biased region" description="Acidic residues" evidence="1">
    <location>
        <begin position="1441"/>
        <end position="1473"/>
    </location>
</feature>
<feature type="region of interest" description="Disordered" evidence="1">
    <location>
        <begin position="1133"/>
        <end position="1161"/>
    </location>
</feature>
<accession>A0AAV1U2K8</accession>
<evidence type="ECO:0008006" key="4">
    <source>
        <dbReference type="Google" id="ProtNLM"/>
    </source>
</evidence>
<comment type="caution">
    <text evidence="2">The sequence shown here is derived from an EMBL/GenBank/DDBJ whole genome shotgun (WGS) entry which is preliminary data.</text>
</comment>
<protein>
    <recommendedName>
        <fullName evidence="4">Fanconi anemia group I protein</fullName>
    </recommendedName>
</protein>
<reference evidence="2" key="1">
    <citation type="submission" date="2024-01" db="EMBL/GenBank/DDBJ databases">
        <authorList>
            <person name="Webb A."/>
        </authorList>
    </citation>
    <scope>NUCLEOTIDE SEQUENCE</scope>
    <source>
        <strain evidence="2">Pm1</strain>
    </source>
</reference>
<name>A0AAV1U2K8_9STRA</name>